<dbReference type="InterPro" id="IPR013785">
    <property type="entry name" value="Aldolase_TIM"/>
</dbReference>
<dbReference type="InterPro" id="IPR058240">
    <property type="entry name" value="rSAM_sf"/>
</dbReference>
<dbReference type="PROSITE" id="PS51918">
    <property type="entry name" value="RADICAL_SAM"/>
    <property type="match status" value="1"/>
</dbReference>
<evidence type="ECO:0000256" key="1">
    <source>
        <dbReference type="ARBA" id="ARBA00022691"/>
    </source>
</evidence>
<accession>E6JYC2</accession>
<dbReference type="InterPro" id="IPR006638">
    <property type="entry name" value="Elp3/MiaA/NifB-like_rSAM"/>
</dbReference>
<dbReference type="GO" id="GO:0051536">
    <property type="term" value="F:iron-sulfur cluster binding"/>
    <property type="evidence" value="ECO:0007669"/>
    <property type="project" value="UniProtKB-KW"/>
</dbReference>
<gene>
    <name evidence="7" type="ORF">HMPREF0620_0804</name>
</gene>
<organism evidence="7 8">
    <name type="scientific">Parascardovia denticolens DSM 10105 = JCM 12538</name>
    <dbReference type="NCBI Taxonomy" id="864564"/>
    <lineage>
        <taxon>Bacteria</taxon>
        <taxon>Bacillati</taxon>
        <taxon>Actinomycetota</taxon>
        <taxon>Actinomycetes</taxon>
        <taxon>Bifidobacteriales</taxon>
        <taxon>Bifidobacteriaceae</taxon>
        <taxon>Parascardovia</taxon>
    </lineage>
</organism>
<evidence type="ECO:0000256" key="2">
    <source>
        <dbReference type="ARBA" id="ARBA00022723"/>
    </source>
</evidence>
<protein>
    <submittedName>
        <fullName evidence="7">Radical SAM domain protein</fullName>
    </submittedName>
</protein>
<dbReference type="PANTHER" id="PTHR43273:SF3">
    <property type="entry name" value="ANAEROBIC SULFATASE-MATURATING ENZYME HOMOLOG ASLB-RELATED"/>
    <property type="match status" value="1"/>
</dbReference>
<dbReference type="EMBL" id="AEON01000001">
    <property type="protein sequence ID" value="EFT83799.1"/>
    <property type="molecule type" value="Genomic_DNA"/>
</dbReference>
<dbReference type="UniPathway" id="UPA00782"/>
<dbReference type="HOGENOM" id="CLU_700039_0_0_11"/>
<dbReference type="eggNOG" id="COG0641">
    <property type="taxonomic scope" value="Bacteria"/>
</dbReference>
<dbReference type="SFLD" id="SFLDS00029">
    <property type="entry name" value="Radical_SAM"/>
    <property type="match status" value="1"/>
</dbReference>
<dbReference type="PANTHER" id="PTHR43273">
    <property type="entry name" value="ANAEROBIC SULFATASE-MATURATING ENZYME HOMOLOG ASLB-RELATED"/>
    <property type="match status" value="1"/>
</dbReference>
<dbReference type="CDD" id="cd01335">
    <property type="entry name" value="Radical_SAM"/>
    <property type="match status" value="1"/>
</dbReference>
<keyword evidence="1" id="KW-0949">S-adenosyl-L-methionine</keyword>
<proteinExistence type="inferred from homology"/>
<keyword evidence="8" id="KW-1185">Reference proteome</keyword>
<dbReference type="GO" id="GO:0046872">
    <property type="term" value="F:metal ion binding"/>
    <property type="evidence" value="ECO:0007669"/>
    <property type="project" value="UniProtKB-KW"/>
</dbReference>
<dbReference type="RefSeq" id="WP_006289182.1">
    <property type="nucleotide sequence ID" value="NZ_AP012333.1"/>
</dbReference>
<evidence type="ECO:0000256" key="5">
    <source>
        <dbReference type="ARBA" id="ARBA00023601"/>
    </source>
</evidence>
<evidence type="ECO:0000256" key="4">
    <source>
        <dbReference type="ARBA" id="ARBA00023014"/>
    </source>
</evidence>
<dbReference type="SUPFAM" id="SSF102114">
    <property type="entry name" value="Radical SAM enzymes"/>
    <property type="match status" value="1"/>
</dbReference>
<dbReference type="InterPro" id="IPR007197">
    <property type="entry name" value="rSAM"/>
</dbReference>
<name>E6JYC2_PARDN</name>
<dbReference type="Pfam" id="PF04055">
    <property type="entry name" value="Radical_SAM"/>
    <property type="match status" value="1"/>
</dbReference>
<dbReference type="PATRIC" id="fig|864564.6.peg.909"/>
<dbReference type="SMART" id="SM00729">
    <property type="entry name" value="Elp3"/>
    <property type="match status" value="1"/>
</dbReference>
<keyword evidence="4" id="KW-0411">Iron-sulfur</keyword>
<dbReference type="AlphaFoldDB" id="E6JYC2"/>
<evidence type="ECO:0000313" key="7">
    <source>
        <dbReference type="EMBL" id="EFT83799.1"/>
    </source>
</evidence>
<comment type="similarity">
    <text evidence="5">Belongs to the radical SAM superfamily. Anaerobic sulfatase-maturating enzyme family.</text>
</comment>
<dbReference type="KEGG" id="pdo:PSDT_0827"/>
<comment type="caution">
    <text evidence="7">The sequence shown here is derived from an EMBL/GenBank/DDBJ whole genome shotgun (WGS) entry which is preliminary data.</text>
</comment>
<dbReference type="InterPro" id="IPR023867">
    <property type="entry name" value="Sulphatase_maturase_rSAM"/>
</dbReference>
<reference evidence="7 8" key="1">
    <citation type="submission" date="2010-12" db="EMBL/GenBank/DDBJ databases">
        <authorList>
            <person name="Muzny D."/>
            <person name="Qin X."/>
            <person name="Buhay C."/>
            <person name="Dugan-Rocha S."/>
            <person name="Ding Y."/>
            <person name="Chen G."/>
            <person name="Hawes A."/>
            <person name="Holder M."/>
            <person name="Jhangiani S."/>
            <person name="Johnson A."/>
            <person name="Khan Z."/>
            <person name="Li Z."/>
            <person name="Liu W."/>
            <person name="Liu X."/>
            <person name="Perez L."/>
            <person name="Shen H."/>
            <person name="Wang Q."/>
            <person name="Watt J."/>
            <person name="Xi L."/>
            <person name="Xin Y."/>
            <person name="Zhou J."/>
            <person name="Deng J."/>
            <person name="Jiang H."/>
            <person name="Liu Y."/>
            <person name="Qu J."/>
            <person name="Song X.-Z."/>
            <person name="Zhang L."/>
            <person name="Villasana D."/>
            <person name="Johnson A."/>
            <person name="Liu J."/>
            <person name="Liyanage D."/>
            <person name="Lorensuhewa L."/>
            <person name="Robinson T."/>
            <person name="Song A."/>
            <person name="Song B.-B."/>
            <person name="Dinh H."/>
            <person name="Thornton R."/>
            <person name="Coyle M."/>
            <person name="Francisco L."/>
            <person name="Jackson L."/>
            <person name="Javaid M."/>
            <person name="Korchina V."/>
            <person name="Kovar C."/>
            <person name="Mata R."/>
            <person name="Mathew T."/>
            <person name="Ngo R."/>
            <person name="Nguyen L."/>
            <person name="Nguyen N."/>
            <person name="Okwuonu G."/>
            <person name="Ongeri F."/>
            <person name="Pham C."/>
            <person name="Simmons D."/>
            <person name="Wilczek-Boney K."/>
            <person name="Hale W."/>
            <person name="Jakkamsetti A."/>
            <person name="Pham P."/>
            <person name="Ruth R."/>
            <person name="San Lucas F."/>
            <person name="Warren J."/>
            <person name="Zhang J."/>
            <person name="Zhao Z."/>
            <person name="Zhou C."/>
            <person name="Zhu D."/>
            <person name="Lee S."/>
            <person name="Bess C."/>
            <person name="Blankenburg K."/>
            <person name="Forbes L."/>
            <person name="Fu Q."/>
            <person name="Gubbala S."/>
            <person name="Hirani K."/>
            <person name="Jayaseelan J.C."/>
            <person name="Lara F."/>
            <person name="Munidasa M."/>
            <person name="Palculict T."/>
            <person name="Patil S."/>
            <person name="Pu L.-L."/>
            <person name="Saada N."/>
            <person name="Tang L."/>
            <person name="Weissenberger G."/>
            <person name="Zhu Y."/>
            <person name="Hemphill L."/>
            <person name="Shang Y."/>
            <person name="Youmans B."/>
            <person name="Ayvaz T."/>
            <person name="Ross M."/>
            <person name="Santibanez J."/>
            <person name="Aqrawi P."/>
            <person name="Gross S."/>
            <person name="Joshi V."/>
            <person name="Fowler G."/>
            <person name="Nazareth L."/>
            <person name="Reid J."/>
            <person name="Worley K."/>
            <person name="Petrosino J."/>
            <person name="Highlander S."/>
            <person name="Gibbs R."/>
        </authorList>
    </citation>
    <scope>NUCLEOTIDE SEQUENCE [LARGE SCALE GENOMIC DNA]</scope>
    <source>
        <strain evidence="7 8">DSM 10105</strain>
    </source>
</reference>
<dbReference type="SFLD" id="SFLDG01067">
    <property type="entry name" value="SPASM/twitch_domain_containing"/>
    <property type="match status" value="1"/>
</dbReference>
<dbReference type="Proteomes" id="UP000004946">
    <property type="component" value="Chromosome"/>
</dbReference>
<sequence>MSLTVITGRHTSLIATNTMSAICPNLLAWLFSNERFAEALASLSGVFPSSSWDSAFAVAYHPGFACNLTCSYCYQKHESLKEQKGIWKLTIHKKDICDKREIANFIFAEMNRARMKQIDLSLLGGEPLMYLDDIGDFVKELRALIQIRSVSVITNGTLISPNSLQILDKIGCNEVQITFDGNSYFHNKFRKNRSGRGTYRQVMNACKLVVGSGIKLNIRINVTSQNLRSIDELIIDLSRTMIGKHARINLALIDDTDSYHDSNWEKGELIRQIYHIYKLLAENELHASTKFMRMHCGTCGDPFERAGLVVASDGKLYSCWDTAGDISQAVGDVRKGYNPKLFDSNWKHCGYRGSKAISWFNDIEAAATRGLLDGAWNVNHSRRG</sequence>
<dbReference type="Gene3D" id="3.20.20.70">
    <property type="entry name" value="Aldolase class I"/>
    <property type="match status" value="1"/>
</dbReference>
<feature type="domain" description="Radical SAM core" evidence="6">
    <location>
        <begin position="46"/>
        <end position="290"/>
    </location>
</feature>
<evidence type="ECO:0000259" key="6">
    <source>
        <dbReference type="PROSITE" id="PS51918"/>
    </source>
</evidence>
<evidence type="ECO:0000256" key="3">
    <source>
        <dbReference type="ARBA" id="ARBA00023004"/>
    </source>
</evidence>
<keyword evidence="3" id="KW-0408">Iron</keyword>
<keyword evidence="2" id="KW-0479">Metal-binding</keyword>
<evidence type="ECO:0000313" key="8">
    <source>
        <dbReference type="Proteomes" id="UP000004946"/>
    </source>
</evidence>
<dbReference type="GO" id="GO:0016491">
    <property type="term" value="F:oxidoreductase activity"/>
    <property type="evidence" value="ECO:0007669"/>
    <property type="project" value="InterPro"/>
</dbReference>